<dbReference type="PANTHER" id="PTHR37314">
    <property type="entry name" value="SLR0142 PROTEIN"/>
    <property type="match status" value="1"/>
</dbReference>
<name>A0A1G6AJB2_9STRE</name>
<dbReference type="RefSeq" id="WP_074485156.1">
    <property type="nucleotide sequence ID" value="NZ_FMXP01000005.1"/>
</dbReference>
<organism evidence="2 3">
    <name type="scientific">Streptococcus henryi</name>
    <dbReference type="NCBI Taxonomy" id="439219"/>
    <lineage>
        <taxon>Bacteria</taxon>
        <taxon>Bacillati</taxon>
        <taxon>Bacillota</taxon>
        <taxon>Bacilli</taxon>
        <taxon>Lactobacillales</taxon>
        <taxon>Streptococcaceae</taxon>
        <taxon>Streptococcus</taxon>
    </lineage>
</organism>
<dbReference type="EMBL" id="FMXP01000005">
    <property type="protein sequence ID" value="SDB08420.1"/>
    <property type="molecule type" value="Genomic_DNA"/>
</dbReference>
<feature type="transmembrane region" description="Helical" evidence="1">
    <location>
        <begin position="96"/>
        <end position="115"/>
    </location>
</feature>
<feature type="transmembrane region" description="Helical" evidence="1">
    <location>
        <begin position="12"/>
        <end position="32"/>
    </location>
</feature>
<keyword evidence="3" id="KW-1185">Reference proteome</keyword>
<keyword evidence="1" id="KW-1133">Transmembrane helix</keyword>
<dbReference type="InterPro" id="IPR010699">
    <property type="entry name" value="DUF1275"/>
</dbReference>
<keyword evidence="1" id="KW-0812">Transmembrane</keyword>
<feature type="transmembrane region" description="Helical" evidence="1">
    <location>
        <begin position="68"/>
        <end position="84"/>
    </location>
</feature>
<proteinExistence type="predicted"/>
<reference evidence="2 3" key="1">
    <citation type="submission" date="2016-10" db="EMBL/GenBank/DDBJ databases">
        <authorList>
            <person name="de Groot N.N."/>
        </authorList>
    </citation>
    <scope>NUCLEOTIDE SEQUENCE [LARGE SCALE GENOMIC DNA]</scope>
    <source>
        <strain evidence="2 3">A-4</strain>
    </source>
</reference>
<gene>
    <name evidence="2" type="ORF">SAMN02910293_00402</name>
</gene>
<dbReference type="eggNOG" id="COG3619">
    <property type="taxonomic scope" value="Bacteria"/>
</dbReference>
<dbReference type="PANTHER" id="PTHR37314:SF4">
    <property type="entry name" value="UPF0700 TRANSMEMBRANE PROTEIN YOAK"/>
    <property type="match status" value="1"/>
</dbReference>
<feature type="transmembrane region" description="Helical" evidence="1">
    <location>
        <begin position="204"/>
        <end position="220"/>
    </location>
</feature>
<keyword evidence="1" id="KW-0472">Membrane</keyword>
<protein>
    <submittedName>
        <fullName evidence="2">Uncharacterized membrane protein YoaK, UPF0700 family</fullName>
    </submittedName>
</protein>
<evidence type="ECO:0000313" key="2">
    <source>
        <dbReference type="EMBL" id="SDB08420.1"/>
    </source>
</evidence>
<dbReference type="AlphaFoldDB" id="A0A1G6AJB2"/>
<feature type="transmembrane region" description="Helical" evidence="1">
    <location>
        <begin position="179"/>
        <end position="198"/>
    </location>
</feature>
<dbReference type="STRING" id="439219.SAMN02910293_00402"/>
<dbReference type="Proteomes" id="UP000182508">
    <property type="component" value="Unassembled WGS sequence"/>
</dbReference>
<evidence type="ECO:0000313" key="3">
    <source>
        <dbReference type="Proteomes" id="UP000182508"/>
    </source>
</evidence>
<evidence type="ECO:0000256" key="1">
    <source>
        <dbReference type="SAM" id="Phobius"/>
    </source>
</evidence>
<sequence>MSKRKRRKRNYAIYEGIRCAVTLTFISGYVNAFTYVTQRERFAGVQTGNLLCFGINLAKGDWSRSFDFLLPIIVFMLGQSFTYLTHVWSNKHNYHWYRIASRVLLGVATVAVIITPFVPDYYTIICLAFFASVQVDTFKTLRGANYASVMMTGNVKNAAYLLTKGYVEKNRELQLIGRNTFLVLISFVLGVFCSTTLSLHFGEWALAGMLIPLVYLKALLREDYDFDQA</sequence>
<accession>A0A1G6AJB2</accession>
<dbReference type="Pfam" id="PF06912">
    <property type="entry name" value="DUF1275"/>
    <property type="match status" value="1"/>
</dbReference>